<keyword evidence="1" id="KW-0547">Nucleotide-binding</keyword>
<dbReference type="InterPro" id="IPR027417">
    <property type="entry name" value="P-loop_NTPase"/>
</dbReference>
<accession>A0A9D1K0Q4</accession>
<feature type="domain" description="ABC transporter" evidence="3">
    <location>
        <begin position="3"/>
        <end position="238"/>
    </location>
</feature>
<dbReference type="InterPro" id="IPR017871">
    <property type="entry name" value="ABC_transporter-like_CS"/>
</dbReference>
<gene>
    <name evidence="4" type="ORF">IAB51_09295</name>
</gene>
<dbReference type="Pfam" id="PF00005">
    <property type="entry name" value="ABC_tran"/>
    <property type="match status" value="1"/>
</dbReference>
<sequence>MSLLVQNLSISLNRREILKNVAFTLPETGLFFLLGPNGAGKSTLIRAVCGLIPLDSGEIAWNGKSLSRLSPRERARQMSYLPQNIQPTDMTAEEFAMLGAASRLKWGEVPGEAHRRQARSALEALGILHLAGRQMDRLSGGERQLAALAQALVQNAPLLLLDEPTASLDVKRQQDFLQILQNLVYREQKTALLSVHDPNLALSYGDGAFVLRDGKTAYIPASPDFGQRLLQALKPLYGENFTLSSDGYFYWKHERRL</sequence>
<reference evidence="4" key="1">
    <citation type="submission" date="2020-10" db="EMBL/GenBank/DDBJ databases">
        <authorList>
            <person name="Gilroy R."/>
        </authorList>
    </citation>
    <scope>NUCLEOTIDE SEQUENCE</scope>
    <source>
        <strain evidence="4">CHK199-13235</strain>
    </source>
</reference>
<evidence type="ECO:0000256" key="2">
    <source>
        <dbReference type="ARBA" id="ARBA00022840"/>
    </source>
</evidence>
<dbReference type="SUPFAM" id="SSF52540">
    <property type="entry name" value="P-loop containing nucleoside triphosphate hydrolases"/>
    <property type="match status" value="1"/>
</dbReference>
<dbReference type="PROSITE" id="PS00211">
    <property type="entry name" value="ABC_TRANSPORTER_1"/>
    <property type="match status" value="1"/>
</dbReference>
<keyword evidence="2 4" id="KW-0067">ATP-binding</keyword>
<evidence type="ECO:0000313" key="4">
    <source>
        <dbReference type="EMBL" id="HIS76987.1"/>
    </source>
</evidence>
<evidence type="ECO:0000313" key="5">
    <source>
        <dbReference type="Proteomes" id="UP000824002"/>
    </source>
</evidence>
<dbReference type="EMBL" id="DVJP01000061">
    <property type="protein sequence ID" value="HIS76987.1"/>
    <property type="molecule type" value="Genomic_DNA"/>
</dbReference>
<dbReference type="InterPro" id="IPR003593">
    <property type="entry name" value="AAA+_ATPase"/>
</dbReference>
<dbReference type="SMART" id="SM00382">
    <property type="entry name" value="AAA"/>
    <property type="match status" value="1"/>
</dbReference>
<protein>
    <submittedName>
        <fullName evidence="4">ABC transporter ATP-binding protein</fullName>
    </submittedName>
</protein>
<evidence type="ECO:0000256" key="1">
    <source>
        <dbReference type="ARBA" id="ARBA00022741"/>
    </source>
</evidence>
<dbReference type="PANTHER" id="PTHR42794:SF2">
    <property type="entry name" value="ABC TRANSPORTER ATP-BINDING PROTEIN"/>
    <property type="match status" value="1"/>
</dbReference>
<dbReference type="GO" id="GO:0016887">
    <property type="term" value="F:ATP hydrolysis activity"/>
    <property type="evidence" value="ECO:0007669"/>
    <property type="project" value="InterPro"/>
</dbReference>
<evidence type="ECO:0000259" key="3">
    <source>
        <dbReference type="PROSITE" id="PS50893"/>
    </source>
</evidence>
<reference evidence="4" key="2">
    <citation type="journal article" date="2021" name="PeerJ">
        <title>Extensive microbial diversity within the chicken gut microbiome revealed by metagenomics and culture.</title>
        <authorList>
            <person name="Gilroy R."/>
            <person name="Ravi A."/>
            <person name="Getino M."/>
            <person name="Pursley I."/>
            <person name="Horton D.L."/>
            <person name="Alikhan N.F."/>
            <person name="Baker D."/>
            <person name="Gharbi K."/>
            <person name="Hall N."/>
            <person name="Watson M."/>
            <person name="Adriaenssens E.M."/>
            <person name="Foster-Nyarko E."/>
            <person name="Jarju S."/>
            <person name="Secka A."/>
            <person name="Antonio M."/>
            <person name="Oren A."/>
            <person name="Chaudhuri R.R."/>
            <person name="La Ragione R."/>
            <person name="Hildebrand F."/>
            <person name="Pallen M.J."/>
        </authorList>
    </citation>
    <scope>NUCLEOTIDE SEQUENCE</scope>
    <source>
        <strain evidence="4">CHK199-13235</strain>
    </source>
</reference>
<dbReference type="GO" id="GO:0005524">
    <property type="term" value="F:ATP binding"/>
    <property type="evidence" value="ECO:0007669"/>
    <property type="project" value="UniProtKB-KW"/>
</dbReference>
<dbReference type="Proteomes" id="UP000824002">
    <property type="component" value="Unassembled WGS sequence"/>
</dbReference>
<dbReference type="Gene3D" id="3.40.50.300">
    <property type="entry name" value="P-loop containing nucleotide triphosphate hydrolases"/>
    <property type="match status" value="1"/>
</dbReference>
<proteinExistence type="predicted"/>
<dbReference type="PROSITE" id="PS50893">
    <property type="entry name" value="ABC_TRANSPORTER_2"/>
    <property type="match status" value="1"/>
</dbReference>
<dbReference type="InterPro" id="IPR003439">
    <property type="entry name" value="ABC_transporter-like_ATP-bd"/>
</dbReference>
<dbReference type="CDD" id="cd03214">
    <property type="entry name" value="ABC_Iron-Siderophores_B12_Hemin"/>
    <property type="match status" value="1"/>
</dbReference>
<dbReference type="AlphaFoldDB" id="A0A9D1K0Q4"/>
<dbReference type="PANTHER" id="PTHR42794">
    <property type="entry name" value="HEMIN IMPORT ATP-BINDING PROTEIN HMUV"/>
    <property type="match status" value="1"/>
</dbReference>
<organism evidence="4 5">
    <name type="scientific">Candidatus Merdivicinus excrementipullorum</name>
    <dbReference type="NCBI Taxonomy" id="2840867"/>
    <lineage>
        <taxon>Bacteria</taxon>
        <taxon>Bacillati</taxon>
        <taxon>Bacillota</taxon>
        <taxon>Clostridia</taxon>
        <taxon>Eubacteriales</taxon>
        <taxon>Oscillospiraceae</taxon>
        <taxon>Oscillospiraceae incertae sedis</taxon>
        <taxon>Candidatus Merdivicinus</taxon>
    </lineage>
</organism>
<name>A0A9D1K0Q4_9FIRM</name>
<comment type="caution">
    <text evidence="4">The sequence shown here is derived from an EMBL/GenBank/DDBJ whole genome shotgun (WGS) entry which is preliminary data.</text>
</comment>